<dbReference type="RefSeq" id="WP_075029860.1">
    <property type="nucleotide sequence ID" value="NZ_FONR01000010.1"/>
</dbReference>
<dbReference type="Proteomes" id="UP000181942">
    <property type="component" value="Unassembled WGS sequence"/>
</dbReference>
<evidence type="ECO:0000313" key="1">
    <source>
        <dbReference type="EMBL" id="SFF68961.1"/>
    </source>
</evidence>
<proteinExistence type="predicted"/>
<gene>
    <name evidence="1" type="ORF">SAMN02787118_110332</name>
</gene>
<dbReference type="AlphaFoldDB" id="A0A1I2KV81"/>
<organism evidence="1 2">
    <name type="scientific">Streptomyces mirabilis</name>
    <dbReference type="NCBI Taxonomy" id="68239"/>
    <lineage>
        <taxon>Bacteria</taxon>
        <taxon>Bacillati</taxon>
        <taxon>Actinomycetota</taxon>
        <taxon>Actinomycetes</taxon>
        <taxon>Kitasatosporales</taxon>
        <taxon>Streptomycetaceae</taxon>
        <taxon>Streptomyces</taxon>
    </lineage>
</organism>
<reference evidence="1 2" key="1">
    <citation type="submission" date="2016-10" db="EMBL/GenBank/DDBJ databases">
        <authorList>
            <person name="de Groot N.N."/>
        </authorList>
    </citation>
    <scope>NUCLEOTIDE SEQUENCE [LARGE SCALE GENOMIC DNA]</scope>
    <source>
        <strain evidence="1 2">OK461</strain>
    </source>
</reference>
<accession>A0A1I2KV81</accession>
<protein>
    <submittedName>
        <fullName evidence="1">Uncharacterized protein</fullName>
    </submittedName>
</protein>
<evidence type="ECO:0000313" key="2">
    <source>
        <dbReference type="Proteomes" id="UP000181942"/>
    </source>
</evidence>
<dbReference type="EMBL" id="FONR01000010">
    <property type="protein sequence ID" value="SFF68961.1"/>
    <property type="molecule type" value="Genomic_DNA"/>
</dbReference>
<name>A0A1I2KV81_9ACTN</name>
<sequence>MNFVAPHLLPRARRPHRAAALAAAVWHALTVSEAFHSVFRPLPSAPHAREQTALLLEMPADDRALRCHSGEVP</sequence>